<evidence type="ECO:0000313" key="3">
    <source>
        <dbReference type="EMBL" id="SDF89533.1"/>
    </source>
</evidence>
<evidence type="ECO:0000313" key="4">
    <source>
        <dbReference type="Proteomes" id="UP000323502"/>
    </source>
</evidence>
<feature type="domain" description="Restriction endonuclease type IV Mrr" evidence="1">
    <location>
        <begin position="153"/>
        <end position="254"/>
    </location>
</feature>
<reference evidence="2 5" key="2">
    <citation type="submission" date="2019-12" db="EMBL/GenBank/DDBJ databases">
        <authorList>
            <person name="Zheng J."/>
        </authorList>
    </citation>
    <scope>NUCLEOTIDE SEQUENCE [LARGE SCALE GENOMIC DNA]</scope>
    <source>
        <strain evidence="2 5">DSM 27347</strain>
    </source>
</reference>
<dbReference type="AlphaFoldDB" id="A0A1G7PTL0"/>
<dbReference type="Pfam" id="PF04471">
    <property type="entry name" value="Mrr_cat"/>
    <property type="match status" value="1"/>
</dbReference>
<dbReference type="EMBL" id="WSUT01000007">
    <property type="protein sequence ID" value="MWC45584.1"/>
    <property type="molecule type" value="Genomic_DNA"/>
</dbReference>
<evidence type="ECO:0000313" key="2">
    <source>
        <dbReference type="EMBL" id="MWC45584.1"/>
    </source>
</evidence>
<dbReference type="Proteomes" id="UP000436801">
    <property type="component" value="Unassembled WGS sequence"/>
</dbReference>
<evidence type="ECO:0000259" key="1">
    <source>
        <dbReference type="Pfam" id="PF04471"/>
    </source>
</evidence>
<organism evidence="3 4">
    <name type="scientific">Sphingomonas carotinifaciens</name>
    <dbReference type="NCBI Taxonomy" id="1166323"/>
    <lineage>
        <taxon>Bacteria</taxon>
        <taxon>Pseudomonadati</taxon>
        <taxon>Pseudomonadota</taxon>
        <taxon>Alphaproteobacteria</taxon>
        <taxon>Sphingomonadales</taxon>
        <taxon>Sphingomonadaceae</taxon>
        <taxon>Sphingomonas</taxon>
    </lineage>
</organism>
<reference evidence="3 4" key="1">
    <citation type="submission" date="2016-10" db="EMBL/GenBank/DDBJ databases">
        <authorList>
            <person name="Varghese N."/>
            <person name="Submissions S."/>
        </authorList>
    </citation>
    <scope>NUCLEOTIDE SEQUENCE [LARGE SCALE GENOMIC DNA]</scope>
    <source>
        <strain evidence="3 4">S7-754</strain>
    </source>
</reference>
<proteinExistence type="predicted"/>
<gene>
    <name evidence="2" type="ORF">GQR91_18370</name>
    <name evidence="3" type="ORF">SAMN05216557_10771</name>
</gene>
<dbReference type="GO" id="GO:0004519">
    <property type="term" value="F:endonuclease activity"/>
    <property type="evidence" value="ECO:0007669"/>
    <property type="project" value="InterPro"/>
</dbReference>
<protein>
    <submittedName>
        <fullName evidence="2">DUF3644 domain-containing protein</fullName>
    </submittedName>
</protein>
<dbReference type="Proteomes" id="UP000323502">
    <property type="component" value="Unassembled WGS sequence"/>
</dbReference>
<keyword evidence="4" id="KW-1185">Reference proteome</keyword>
<dbReference type="GO" id="GO:0003677">
    <property type="term" value="F:DNA binding"/>
    <property type="evidence" value="ECO:0007669"/>
    <property type="project" value="InterPro"/>
</dbReference>
<dbReference type="InterPro" id="IPR011335">
    <property type="entry name" value="Restrct_endonuc-II-like"/>
</dbReference>
<accession>A0A1G7PTL0</accession>
<dbReference type="EMBL" id="FNBI01000007">
    <property type="protein sequence ID" value="SDF89533.1"/>
    <property type="molecule type" value="Genomic_DNA"/>
</dbReference>
<dbReference type="InterPro" id="IPR007560">
    <property type="entry name" value="Restrct_endonuc_IV_Mrr"/>
</dbReference>
<evidence type="ECO:0000313" key="5">
    <source>
        <dbReference type="Proteomes" id="UP000436801"/>
    </source>
</evidence>
<name>A0A1G7PTL0_9SPHN</name>
<sequence>MSSLRSIDLSLVDEIFRGGERGYILDFSNRTFSDFFVRELDIDIDAPQYAVDGISKGKRLRCFLGQVDDGTAARTLRVLWEHREALRSADTADPMPRAAGQIAALIARLQGSALPAPVNVVAAPILDAIDFARLRDRLVSIRDTEPHQRGFAFERFLTEMFDAFRLNPREPFRLAGEQIDGSFEHGGEIYLVEAKWLNRRISQAELHTFEGKIGQKAAWARGLFVSFGGFTKEGLQAFGRGKRTIALEGRDLYEALDRGIGIDHVIAAKARHAAETGAVFAPLADLFP</sequence>
<dbReference type="SUPFAM" id="SSF52980">
    <property type="entry name" value="Restriction endonuclease-like"/>
    <property type="match status" value="1"/>
</dbReference>
<dbReference type="OrthoDB" id="1395176at2"/>
<dbReference type="GO" id="GO:0009307">
    <property type="term" value="P:DNA restriction-modification system"/>
    <property type="evidence" value="ECO:0007669"/>
    <property type="project" value="InterPro"/>
</dbReference>